<accession>A0A8H3IHQ3</accession>
<sequence length="454" mass="50076">MSELLDFIISHGEQFRRGRLPSLYSDFTLQRYSNSDGFVANTTAWIDALTNAARAGLLPSDGADRNLLSVRTGEDLLRSLETKEWGRPLALRTVIDEAVSQRTMIPYQEFVNARKSIHKRNWTVQPWWLFSWGLKQLGILDSSTVAGPLPTANFVMLPNVEEAASKIVNELGSQTNQINRIHPMTIFSTEAGKILKSPNGMTESDLHLLLIYLARDKSKIIYDAKTVKFKAAGETSSTLSTQDKTIASLKTLIADIDMQIVILSTRISTLSDNAQKAINNKNRASALAALRSKKVSETILTQKLETLAQLEEVYGKIEQAVDQVAIVRIMEASTGVLRNLHAQIGGIDKVENAIEDLREEMDKVDDIGGAIEAGTQGHTIIDENAVDEELESLERQANAREEEKGALQTQETLASIATVRTIEETQQGEPKIDPQKPSCDDKAPAHLVEEGISS</sequence>
<proteinExistence type="predicted"/>
<gene>
    <name evidence="3" type="primary">CHMP7</name>
    <name evidence="3" type="ORF">IMSHALPRED_001527</name>
</gene>
<evidence type="ECO:0000256" key="2">
    <source>
        <dbReference type="SAM" id="MobiDB-lite"/>
    </source>
</evidence>
<dbReference type="InterPro" id="IPR005024">
    <property type="entry name" value="Snf7_fam"/>
</dbReference>
<feature type="coiled-coil region" evidence="1">
    <location>
        <begin position="347"/>
        <end position="410"/>
    </location>
</feature>
<organism evidence="3 4">
    <name type="scientific">Imshaugia aleurites</name>
    <dbReference type="NCBI Taxonomy" id="172621"/>
    <lineage>
        <taxon>Eukaryota</taxon>
        <taxon>Fungi</taxon>
        <taxon>Dikarya</taxon>
        <taxon>Ascomycota</taxon>
        <taxon>Pezizomycotina</taxon>
        <taxon>Lecanoromycetes</taxon>
        <taxon>OSLEUM clade</taxon>
        <taxon>Lecanoromycetidae</taxon>
        <taxon>Lecanorales</taxon>
        <taxon>Lecanorineae</taxon>
        <taxon>Parmeliaceae</taxon>
        <taxon>Imshaugia</taxon>
    </lineage>
</organism>
<keyword evidence="4" id="KW-1185">Reference proteome</keyword>
<dbReference type="AlphaFoldDB" id="A0A8H3IHQ3"/>
<dbReference type="Gene3D" id="6.10.140.1230">
    <property type="match status" value="1"/>
</dbReference>
<evidence type="ECO:0000313" key="4">
    <source>
        <dbReference type="Proteomes" id="UP000664534"/>
    </source>
</evidence>
<reference evidence="3" key="1">
    <citation type="submission" date="2021-03" db="EMBL/GenBank/DDBJ databases">
        <authorList>
            <person name="Tagirdzhanova G."/>
        </authorList>
    </citation>
    <scope>NUCLEOTIDE SEQUENCE</scope>
</reference>
<dbReference type="PANTHER" id="PTHR22761:SF18">
    <property type="entry name" value="SORTING PROTEIN SNF7 FAMILY PROTEIN, PUTATIVE (AFU_ORTHOLOGUE AFUA_2G16692)-RELATED"/>
    <property type="match status" value="1"/>
</dbReference>
<dbReference type="GO" id="GO:0006900">
    <property type="term" value="P:vesicle budding from membrane"/>
    <property type="evidence" value="ECO:0007669"/>
    <property type="project" value="TreeGrafter"/>
</dbReference>
<evidence type="ECO:0000313" key="3">
    <source>
        <dbReference type="EMBL" id="CAF9914079.1"/>
    </source>
</evidence>
<dbReference type="GO" id="GO:0032511">
    <property type="term" value="P:late endosome to vacuole transport via multivesicular body sorting pathway"/>
    <property type="evidence" value="ECO:0007669"/>
    <property type="project" value="TreeGrafter"/>
</dbReference>
<evidence type="ECO:0000256" key="1">
    <source>
        <dbReference type="SAM" id="Coils"/>
    </source>
</evidence>
<comment type="caution">
    <text evidence="3">The sequence shown here is derived from an EMBL/GenBank/DDBJ whole genome shotgun (WGS) entry which is preliminary data.</text>
</comment>
<dbReference type="Proteomes" id="UP000664534">
    <property type="component" value="Unassembled WGS sequence"/>
</dbReference>
<dbReference type="Pfam" id="PF03357">
    <property type="entry name" value="Snf7"/>
    <property type="match status" value="1"/>
</dbReference>
<dbReference type="GO" id="GO:0009898">
    <property type="term" value="C:cytoplasmic side of plasma membrane"/>
    <property type="evidence" value="ECO:0007669"/>
    <property type="project" value="TreeGrafter"/>
</dbReference>
<dbReference type="PANTHER" id="PTHR22761">
    <property type="entry name" value="CHARGED MULTIVESICULAR BODY PROTEIN"/>
    <property type="match status" value="1"/>
</dbReference>
<dbReference type="EMBL" id="CAJPDT010000012">
    <property type="protein sequence ID" value="CAF9914079.1"/>
    <property type="molecule type" value="Genomic_DNA"/>
</dbReference>
<dbReference type="OrthoDB" id="10250120at2759"/>
<feature type="region of interest" description="Disordered" evidence="2">
    <location>
        <begin position="422"/>
        <end position="443"/>
    </location>
</feature>
<dbReference type="GO" id="GO:0000815">
    <property type="term" value="C:ESCRT III complex"/>
    <property type="evidence" value="ECO:0007669"/>
    <property type="project" value="TreeGrafter"/>
</dbReference>
<dbReference type="GO" id="GO:0005771">
    <property type="term" value="C:multivesicular body"/>
    <property type="evidence" value="ECO:0007669"/>
    <property type="project" value="TreeGrafter"/>
</dbReference>
<protein>
    <submittedName>
        <fullName evidence="3">Charged multivesicular body protein 7</fullName>
    </submittedName>
</protein>
<feature type="compositionally biased region" description="Basic and acidic residues" evidence="2">
    <location>
        <begin position="430"/>
        <end position="443"/>
    </location>
</feature>
<name>A0A8H3IHQ3_9LECA</name>
<keyword evidence="1" id="KW-0175">Coiled coil</keyword>